<feature type="domain" description="Amidase" evidence="3">
    <location>
        <begin position="117"/>
        <end position="331"/>
    </location>
</feature>
<comment type="similarity">
    <text evidence="1">Belongs to the amidase family.</text>
</comment>
<keyword evidence="2" id="KW-0378">Hydrolase</keyword>
<protein>
    <recommendedName>
        <fullName evidence="3">Amidase domain-containing protein</fullName>
    </recommendedName>
</protein>
<keyword evidence="5" id="KW-1185">Reference proteome</keyword>
<organism evidence="4 5">
    <name type="scientific">Psilocybe cf. subviscida</name>
    <dbReference type="NCBI Taxonomy" id="2480587"/>
    <lineage>
        <taxon>Eukaryota</taxon>
        <taxon>Fungi</taxon>
        <taxon>Dikarya</taxon>
        <taxon>Basidiomycota</taxon>
        <taxon>Agaricomycotina</taxon>
        <taxon>Agaricomycetes</taxon>
        <taxon>Agaricomycetidae</taxon>
        <taxon>Agaricales</taxon>
        <taxon>Agaricineae</taxon>
        <taxon>Strophariaceae</taxon>
        <taxon>Psilocybe</taxon>
    </lineage>
</organism>
<sequence length="353" mass="37597">MVEAGTVVPGQPRGPALCAGRGLICNCIVPGYYGELLARANHWSGRWGWLGGDRRIEKRRLDNLKFTVRGDDDWHTVNAPERPTTIGYSGPVNFNAPYLHAESSPTNSTTPPVHTPSVRYDLLVNPGILVHCKTTVPLGLLALETHSELFGVSRNLWDVVIPEELWGFRRAARKGGGGALVASAGLVVDTGLGSDVAGGLRIPAGWCGTYSPKPSSGRLPLTGHATSMPGTKRLPIAVGPTTRRMADWYGSMPRILNIMDGDSNINPGDWDSSSIPWDDGIIAPSLACRRVLAPTSATLKKEGCEVVDFTPPNVFEGLKVGYQVIFSDGGEQLGPGGKGLAPASTDPLLLLLH</sequence>
<dbReference type="AlphaFoldDB" id="A0A8H5BJ33"/>
<dbReference type="InterPro" id="IPR023631">
    <property type="entry name" value="Amidase_dom"/>
</dbReference>
<gene>
    <name evidence="4" type="ORF">D9619_011414</name>
</gene>
<dbReference type="InterPro" id="IPR036928">
    <property type="entry name" value="AS_sf"/>
</dbReference>
<accession>A0A8H5BJ33</accession>
<dbReference type="PANTHER" id="PTHR46072:SF10">
    <property type="entry name" value="ACETAMIDASE"/>
    <property type="match status" value="1"/>
</dbReference>
<dbReference type="Proteomes" id="UP000567179">
    <property type="component" value="Unassembled WGS sequence"/>
</dbReference>
<comment type="caution">
    <text evidence="4">The sequence shown here is derived from an EMBL/GenBank/DDBJ whole genome shotgun (WGS) entry which is preliminary data.</text>
</comment>
<name>A0A8H5BJ33_9AGAR</name>
<dbReference type="PANTHER" id="PTHR46072">
    <property type="entry name" value="AMIDASE-RELATED-RELATED"/>
    <property type="match status" value="1"/>
</dbReference>
<proteinExistence type="inferred from homology"/>
<dbReference type="Pfam" id="PF01425">
    <property type="entry name" value="Amidase"/>
    <property type="match status" value="1"/>
</dbReference>
<evidence type="ECO:0000313" key="5">
    <source>
        <dbReference type="Proteomes" id="UP000567179"/>
    </source>
</evidence>
<dbReference type="OrthoDB" id="6428749at2759"/>
<evidence type="ECO:0000256" key="2">
    <source>
        <dbReference type="ARBA" id="ARBA00022801"/>
    </source>
</evidence>
<dbReference type="GO" id="GO:0016787">
    <property type="term" value="F:hydrolase activity"/>
    <property type="evidence" value="ECO:0007669"/>
    <property type="project" value="UniProtKB-KW"/>
</dbReference>
<evidence type="ECO:0000259" key="3">
    <source>
        <dbReference type="Pfam" id="PF01425"/>
    </source>
</evidence>
<dbReference type="SUPFAM" id="SSF75304">
    <property type="entry name" value="Amidase signature (AS) enzymes"/>
    <property type="match status" value="1"/>
</dbReference>
<dbReference type="EMBL" id="JAACJJ010000016">
    <property type="protein sequence ID" value="KAF5324197.1"/>
    <property type="molecule type" value="Genomic_DNA"/>
</dbReference>
<reference evidence="4 5" key="1">
    <citation type="journal article" date="2020" name="ISME J.">
        <title>Uncovering the hidden diversity of litter-decomposition mechanisms in mushroom-forming fungi.</title>
        <authorList>
            <person name="Floudas D."/>
            <person name="Bentzer J."/>
            <person name="Ahren D."/>
            <person name="Johansson T."/>
            <person name="Persson P."/>
            <person name="Tunlid A."/>
        </authorList>
    </citation>
    <scope>NUCLEOTIDE SEQUENCE [LARGE SCALE GENOMIC DNA]</scope>
    <source>
        <strain evidence="4 5">CBS 101986</strain>
    </source>
</reference>
<evidence type="ECO:0000313" key="4">
    <source>
        <dbReference type="EMBL" id="KAF5324197.1"/>
    </source>
</evidence>
<dbReference type="Gene3D" id="3.90.1300.10">
    <property type="entry name" value="Amidase signature (AS) domain"/>
    <property type="match status" value="1"/>
</dbReference>
<evidence type="ECO:0000256" key="1">
    <source>
        <dbReference type="ARBA" id="ARBA00009199"/>
    </source>
</evidence>